<evidence type="ECO:0000313" key="2">
    <source>
        <dbReference type="EMBL" id="KZP32100.1"/>
    </source>
</evidence>
<dbReference type="EMBL" id="KV417487">
    <property type="protein sequence ID" value="KZP32100.1"/>
    <property type="molecule type" value="Genomic_DNA"/>
</dbReference>
<proteinExistence type="predicted"/>
<organism evidence="2 3">
    <name type="scientific">Athelia psychrophila</name>
    <dbReference type="NCBI Taxonomy" id="1759441"/>
    <lineage>
        <taxon>Eukaryota</taxon>
        <taxon>Fungi</taxon>
        <taxon>Dikarya</taxon>
        <taxon>Basidiomycota</taxon>
        <taxon>Agaricomycotina</taxon>
        <taxon>Agaricomycetes</taxon>
        <taxon>Agaricomycetidae</taxon>
        <taxon>Atheliales</taxon>
        <taxon>Atheliaceae</taxon>
        <taxon>Athelia</taxon>
    </lineage>
</organism>
<accession>A0A166UWD4</accession>
<evidence type="ECO:0000256" key="1">
    <source>
        <dbReference type="SAM" id="MobiDB-lite"/>
    </source>
</evidence>
<keyword evidence="3" id="KW-1185">Reference proteome</keyword>
<protein>
    <submittedName>
        <fullName evidence="2">Uncharacterized protein</fullName>
    </submittedName>
</protein>
<feature type="region of interest" description="Disordered" evidence="1">
    <location>
        <begin position="168"/>
        <end position="196"/>
    </location>
</feature>
<sequence length="196" mass="21361">MSEKVSLPSLDAHFLPFNAASTRSSQPLFIPFIAPLDEKQKKSIRRVALLDAPNFHLGLHNDASWIISASKRSQEQRQAMANTHKRLGEIVKESELPGKPRRLEIALVGVDACIHGGVHDAPFEFALIDMHHPTGLPPGSPDVQLPAYDFAVLAGILAAHGRVLAPAVGRGPAPEEHRRTHLRPPTRPRLGHVVVA</sequence>
<dbReference type="AlphaFoldDB" id="A0A166UWD4"/>
<reference evidence="2 3" key="1">
    <citation type="journal article" date="2016" name="Mol. Biol. Evol.">
        <title>Comparative Genomics of Early-Diverging Mushroom-Forming Fungi Provides Insights into the Origins of Lignocellulose Decay Capabilities.</title>
        <authorList>
            <person name="Nagy L.G."/>
            <person name="Riley R."/>
            <person name="Tritt A."/>
            <person name="Adam C."/>
            <person name="Daum C."/>
            <person name="Floudas D."/>
            <person name="Sun H."/>
            <person name="Yadav J.S."/>
            <person name="Pangilinan J."/>
            <person name="Larsson K.H."/>
            <person name="Matsuura K."/>
            <person name="Barry K."/>
            <person name="Labutti K."/>
            <person name="Kuo R."/>
            <person name="Ohm R.A."/>
            <person name="Bhattacharya S.S."/>
            <person name="Shirouzu T."/>
            <person name="Yoshinaga Y."/>
            <person name="Martin F.M."/>
            <person name="Grigoriev I.V."/>
            <person name="Hibbett D.S."/>
        </authorList>
    </citation>
    <scope>NUCLEOTIDE SEQUENCE [LARGE SCALE GENOMIC DNA]</scope>
    <source>
        <strain evidence="2 3">CBS 109695</strain>
    </source>
</reference>
<feature type="compositionally biased region" description="Basic residues" evidence="1">
    <location>
        <begin position="179"/>
        <end position="190"/>
    </location>
</feature>
<dbReference type="Proteomes" id="UP000076532">
    <property type="component" value="Unassembled WGS sequence"/>
</dbReference>
<evidence type="ECO:0000313" key="3">
    <source>
        <dbReference type="Proteomes" id="UP000076532"/>
    </source>
</evidence>
<name>A0A166UWD4_9AGAM</name>
<gene>
    <name evidence="2" type="ORF">FIBSPDRAFT_552061</name>
</gene>